<dbReference type="PANTHER" id="PTHR31325">
    <property type="entry name" value="OS01G0798800 PROTEIN-RELATED"/>
    <property type="match status" value="1"/>
</dbReference>
<keyword evidence="1" id="KW-0472">Membrane</keyword>
<feature type="transmembrane region" description="Helical" evidence="1">
    <location>
        <begin position="361"/>
        <end position="382"/>
    </location>
</feature>
<feature type="domain" description="DUF4220" evidence="2">
    <location>
        <begin position="287"/>
        <end position="462"/>
    </location>
</feature>
<proteinExistence type="predicted"/>
<protein>
    <recommendedName>
        <fullName evidence="2">DUF4220 domain-containing protein</fullName>
    </recommendedName>
</protein>
<reference evidence="4" key="1">
    <citation type="journal article" date="2019" name="Gigascience">
        <title>De novo genome assembly of the endangered Acer yangbiense, a plant species with extremely small populations endemic to Yunnan Province, China.</title>
        <authorList>
            <person name="Yang J."/>
            <person name="Wariss H.M."/>
            <person name="Tao L."/>
            <person name="Zhang R."/>
            <person name="Yun Q."/>
            <person name="Hollingsworth P."/>
            <person name="Dao Z."/>
            <person name="Luo G."/>
            <person name="Guo H."/>
            <person name="Ma Y."/>
            <person name="Sun W."/>
        </authorList>
    </citation>
    <scope>NUCLEOTIDE SEQUENCE [LARGE SCALE GENOMIC DNA]</scope>
    <source>
        <strain evidence="4">cv. Malutang</strain>
    </source>
</reference>
<keyword evidence="4" id="KW-1185">Reference proteome</keyword>
<organism evidence="3 4">
    <name type="scientific">Acer yangbiense</name>
    <dbReference type="NCBI Taxonomy" id="1000413"/>
    <lineage>
        <taxon>Eukaryota</taxon>
        <taxon>Viridiplantae</taxon>
        <taxon>Streptophyta</taxon>
        <taxon>Embryophyta</taxon>
        <taxon>Tracheophyta</taxon>
        <taxon>Spermatophyta</taxon>
        <taxon>Magnoliopsida</taxon>
        <taxon>eudicotyledons</taxon>
        <taxon>Gunneridae</taxon>
        <taxon>Pentapetalae</taxon>
        <taxon>rosids</taxon>
        <taxon>malvids</taxon>
        <taxon>Sapindales</taxon>
        <taxon>Sapindaceae</taxon>
        <taxon>Hippocastanoideae</taxon>
        <taxon>Acereae</taxon>
        <taxon>Acer</taxon>
    </lineage>
</organism>
<evidence type="ECO:0000256" key="1">
    <source>
        <dbReference type="SAM" id="Phobius"/>
    </source>
</evidence>
<dbReference type="InterPro" id="IPR007658">
    <property type="entry name" value="DUF594"/>
</dbReference>
<evidence type="ECO:0000313" key="4">
    <source>
        <dbReference type="Proteomes" id="UP000323000"/>
    </source>
</evidence>
<dbReference type="OrthoDB" id="1689146at2759"/>
<dbReference type="AlphaFoldDB" id="A0A5C7IHP1"/>
<comment type="caution">
    <text evidence="3">The sequence shown here is derived from an EMBL/GenBank/DDBJ whole genome shotgun (WGS) entry which is preliminary data.</text>
</comment>
<sequence length="727" mass="84243">MGQYNLISSCLKEVKHACFGVQKLPLIGKWLENKYLTSVDVNADHLQEKILRYIKEQGNTVDKNDDVSLYYKHDIFLTQRGGFVLERYKFTDIYWCTMSVEFADSLIIWHIATDICYYDDLDDKYEGDVRKKGISEIRYKETCAEEEATKVLLENYKDSSVEELFDMKDSQSLLKQACFLYMLLQQRVGDDYEKKWETISAVWVEMLAYTAYHCEWREHAQQLRKGGELLTHVCLLVGLNPGPDFIHMETTEERRKQQVLPPADQLREILFKPAVPKPATVLESESLEKGASDLQVAYVLFQRFQYLFADSILGTRERKDSCSLIENKSSEDAFKLIAIELGFMYALLYTKATIVYSPLGILFLVISFIASVTALVLFSVIIDIHAYSSIDVSITYILLIGAVVLEVYAFCVLLFSDWTALWYAGLRKTNHSSMCCATFPCHSILANRNRWSRSMAQYNLVSSCLHKVQPRWFGVQKLPWIGDLLEKYQCLSWEDVDKDIEEMIFKQLIEKSNEIKDDLFNIESCGILLAKRGDYVLEKKYGLHDPISWSTTNVEFDHSLLLWHITTDLCYYSDLDDIHGGDFEKYLVSKCRISKCLSDYILYVLVFNPSMLPEGIGEIRYRDMVAEALRFFMDEEVSDSVFGTYKKLIQKYITKSKACKDLLEVNFGAVEEAKKGDKSQSLLFYGCRLVNQLKSLQIDHKWEVISEVWVEMLTYTSNKCRWKEHGQ</sequence>
<evidence type="ECO:0000313" key="3">
    <source>
        <dbReference type="EMBL" id="TXG68589.1"/>
    </source>
</evidence>
<keyword evidence="1" id="KW-0812">Transmembrane</keyword>
<dbReference type="InterPro" id="IPR025315">
    <property type="entry name" value="DUF4220"/>
</dbReference>
<dbReference type="EMBL" id="VAHF01000002">
    <property type="protein sequence ID" value="TXG68589.1"/>
    <property type="molecule type" value="Genomic_DNA"/>
</dbReference>
<feature type="transmembrane region" description="Helical" evidence="1">
    <location>
        <begin position="394"/>
        <end position="424"/>
    </location>
</feature>
<dbReference type="Pfam" id="PF04578">
    <property type="entry name" value="DUF594"/>
    <property type="match status" value="2"/>
</dbReference>
<dbReference type="Pfam" id="PF13968">
    <property type="entry name" value="DUF4220"/>
    <property type="match status" value="1"/>
</dbReference>
<keyword evidence="1" id="KW-1133">Transmembrane helix</keyword>
<dbReference type="Proteomes" id="UP000323000">
    <property type="component" value="Chromosome 2"/>
</dbReference>
<accession>A0A5C7IHP1</accession>
<name>A0A5C7IHP1_9ROSI</name>
<evidence type="ECO:0000259" key="2">
    <source>
        <dbReference type="Pfam" id="PF13968"/>
    </source>
</evidence>
<gene>
    <name evidence="3" type="ORF">EZV62_003524</name>
</gene>